<dbReference type="Gene3D" id="2.30.30.40">
    <property type="entry name" value="SH3 Domains"/>
    <property type="match status" value="1"/>
</dbReference>
<evidence type="ECO:0000256" key="2">
    <source>
        <dbReference type="ARBA" id="ARBA00021483"/>
    </source>
</evidence>
<proteinExistence type="predicted"/>
<dbReference type="RefSeq" id="WP_341429239.1">
    <property type="nucleotide sequence ID" value="NZ_JBBUTG010000036.1"/>
</dbReference>
<dbReference type="PANTHER" id="PTHR22617">
    <property type="entry name" value="CHEMOTAXIS SENSOR HISTIDINE KINASE-RELATED"/>
    <property type="match status" value="1"/>
</dbReference>
<keyword evidence="6" id="KW-1185">Reference proteome</keyword>
<name>A0ABU9BY29_9BURK</name>
<dbReference type="PROSITE" id="PS50851">
    <property type="entry name" value="CHEW"/>
    <property type="match status" value="1"/>
</dbReference>
<sequence length="158" mass="16763">MSSLSAVEHRAVAHAAATEVLTARVGHEEYGLDILAVQEIRRYEPATRVANSPEHLLGVVDLRGVVVPIVDLRLHLGVPAAVGPGTVTVIVNVGPRTVGLVVDAVSEVVNLAAEQIRPPPAIVSSDRTAFIVGLVSLGSATERRMLLLVHLETLLQHF</sequence>
<evidence type="ECO:0000259" key="4">
    <source>
        <dbReference type="PROSITE" id="PS50851"/>
    </source>
</evidence>
<dbReference type="InterPro" id="IPR039315">
    <property type="entry name" value="CheW"/>
</dbReference>
<comment type="subcellular location">
    <subcellularLocation>
        <location evidence="1">Cytoplasm</location>
    </subcellularLocation>
</comment>
<keyword evidence="3" id="KW-0963">Cytoplasm</keyword>
<accession>A0ABU9BY29</accession>
<feature type="domain" description="CheW-like" evidence="4">
    <location>
        <begin position="17"/>
        <end position="158"/>
    </location>
</feature>
<comment type="caution">
    <text evidence="5">The sequence shown here is derived from an EMBL/GenBank/DDBJ whole genome shotgun (WGS) entry which is preliminary data.</text>
</comment>
<dbReference type="InterPro" id="IPR002545">
    <property type="entry name" value="CheW-lke_dom"/>
</dbReference>
<dbReference type="Pfam" id="PF01584">
    <property type="entry name" value="CheW"/>
    <property type="match status" value="1"/>
</dbReference>
<evidence type="ECO:0000313" key="5">
    <source>
        <dbReference type="EMBL" id="MEK8034806.1"/>
    </source>
</evidence>
<evidence type="ECO:0000256" key="1">
    <source>
        <dbReference type="ARBA" id="ARBA00004496"/>
    </source>
</evidence>
<evidence type="ECO:0000256" key="3">
    <source>
        <dbReference type="ARBA" id="ARBA00022490"/>
    </source>
</evidence>
<dbReference type="InterPro" id="IPR036061">
    <property type="entry name" value="CheW-like_dom_sf"/>
</dbReference>
<dbReference type="EMBL" id="JBBUTG010000036">
    <property type="protein sequence ID" value="MEK8034806.1"/>
    <property type="molecule type" value="Genomic_DNA"/>
</dbReference>
<dbReference type="PANTHER" id="PTHR22617:SF45">
    <property type="entry name" value="CHEMOTAXIS PROTEIN CHEW"/>
    <property type="match status" value="1"/>
</dbReference>
<evidence type="ECO:0000313" key="6">
    <source>
        <dbReference type="Proteomes" id="UP001371218"/>
    </source>
</evidence>
<dbReference type="SUPFAM" id="SSF50341">
    <property type="entry name" value="CheW-like"/>
    <property type="match status" value="1"/>
</dbReference>
<reference evidence="5 6" key="1">
    <citation type="submission" date="2024-04" db="EMBL/GenBank/DDBJ databases">
        <title>Novel species of the genus Ideonella isolated from streams.</title>
        <authorList>
            <person name="Lu H."/>
        </authorList>
    </citation>
    <scope>NUCLEOTIDE SEQUENCE [LARGE SCALE GENOMIC DNA]</scope>
    <source>
        <strain evidence="5 6">DXS29W</strain>
    </source>
</reference>
<organism evidence="5 6">
    <name type="scientific">Ideonella lacteola</name>
    <dbReference type="NCBI Taxonomy" id="2984193"/>
    <lineage>
        <taxon>Bacteria</taxon>
        <taxon>Pseudomonadati</taxon>
        <taxon>Pseudomonadota</taxon>
        <taxon>Betaproteobacteria</taxon>
        <taxon>Burkholderiales</taxon>
        <taxon>Sphaerotilaceae</taxon>
        <taxon>Ideonella</taxon>
    </lineage>
</organism>
<dbReference type="Proteomes" id="UP001371218">
    <property type="component" value="Unassembled WGS sequence"/>
</dbReference>
<gene>
    <name evidence="5" type="ORF">AACH06_28650</name>
</gene>
<dbReference type="SMART" id="SM00260">
    <property type="entry name" value="CheW"/>
    <property type="match status" value="1"/>
</dbReference>
<dbReference type="Gene3D" id="2.40.50.180">
    <property type="entry name" value="CheA-289, Domain 4"/>
    <property type="match status" value="1"/>
</dbReference>
<protein>
    <recommendedName>
        <fullName evidence="2">Chemotaxis protein CheW</fullName>
    </recommendedName>
</protein>